<feature type="region of interest" description="Disordered" evidence="1">
    <location>
        <begin position="80"/>
        <end position="105"/>
    </location>
</feature>
<gene>
    <name evidence="2" type="ORF">PENDEC_c032G05647</name>
</gene>
<dbReference type="Proteomes" id="UP000191522">
    <property type="component" value="Unassembled WGS sequence"/>
</dbReference>
<evidence type="ECO:0000256" key="1">
    <source>
        <dbReference type="SAM" id="MobiDB-lite"/>
    </source>
</evidence>
<comment type="caution">
    <text evidence="2">The sequence shown here is derived from an EMBL/GenBank/DDBJ whole genome shotgun (WGS) entry which is preliminary data.</text>
</comment>
<dbReference type="EMBL" id="MDYL01000032">
    <property type="protein sequence ID" value="OQD68668.1"/>
    <property type="molecule type" value="Genomic_DNA"/>
</dbReference>
<name>A0A1V6NV96_PENDC</name>
<feature type="region of interest" description="Disordered" evidence="1">
    <location>
        <begin position="1"/>
        <end position="25"/>
    </location>
</feature>
<accession>A0A1V6NV96</accession>
<proteinExistence type="predicted"/>
<dbReference type="OrthoDB" id="76567at2759"/>
<feature type="compositionally biased region" description="Basic and acidic residues" evidence="1">
    <location>
        <begin position="81"/>
        <end position="92"/>
    </location>
</feature>
<organism evidence="2 3">
    <name type="scientific">Penicillium decumbens</name>
    <dbReference type="NCBI Taxonomy" id="69771"/>
    <lineage>
        <taxon>Eukaryota</taxon>
        <taxon>Fungi</taxon>
        <taxon>Dikarya</taxon>
        <taxon>Ascomycota</taxon>
        <taxon>Pezizomycotina</taxon>
        <taxon>Eurotiomycetes</taxon>
        <taxon>Eurotiomycetidae</taxon>
        <taxon>Eurotiales</taxon>
        <taxon>Aspergillaceae</taxon>
        <taxon>Penicillium</taxon>
    </lineage>
</organism>
<sequence length="105" mass="11879">MQGTTYSKEGNWALKPFGTGSTESSPSLVLEVGMSESMQQLRADARFWYANFGTSHSTKSMSVTLTPRRRVDIEVWTETPSPRRAEPARKAYEATAAEVEDYRRR</sequence>
<dbReference type="AlphaFoldDB" id="A0A1V6NV96"/>
<evidence type="ECO:0000313" key="3">
    <source>
        <dbReference type="Proteomes" id="UP000191522"/>
    </source>
</evidence>
<reference evidence="3" key="1">
    <citation type="journal article" date="2017" name="Nat. Microbiol.">
        <title>Global analysis of biosynthetic gene clusters reveals vast potential of secondary metabolite production in Penicillium species.</title>
        <authorList>
            <person name="Nielsen J.C."/>
            <person name="Grijseels S."/>
            <person name="Prigent S."/>
            <person name="Ji B."/>
            <person name="Dainat J."/>
            <person name="Nielsen K.F."/>
            <person name="Frisvad J.C."/>
            <person name="Workman M."/>
            <person name="Nielsen J."/>
        </authorList>
    </citation>
    <scope>NUCLEOTIDE SEQUENCE [LARGE SCALE GENOMIC DNA]</scope>
    <source>
        <strain evidence="3">IBT 11843</strain>
    </source>
</reference>
<keyword evidence="3" id="KW-1185">Reference proteome</keyword>
<evidence type="ECO:0000313" key="2">
    <source>
        <dbReference type="EMBL" id="OQD68668.1"/>
    </source>
</evidence>
<protein>
    <submittedName>
        <fullName evidence="2">Uncharacterized protein</fullName>
    </submittedName>
</protein>